<name>A2EPV6_TRIV3</name>
<evidence type="ECO:0000313" key="1">
    <source>
        <dbReference type="EMBL" id="EAY05294.1"/>
    </source>
</evidence>
<dbReference type="InterPro" id="IPR026906">
    <property type="entry name" value="LRR_5"/>
</dbReference>
<accession>A2EPV6</accession>
<dbReference type="InParanoid" id="A2EPV6"/>
<dbReference type="InterPro" id="IPR053139">
    <property type="entry name" value="Surface_bspA-like"/>
</dbReference>
<dbReference type="Pfam" id="PF13306">
    <property type="entry name" value="LRR_5"/>
    <property type="match status" value="2"/>
</dbReference>
<dbReference type="SUPFAM" id="SSF52058">
    <property type="entry name" value="L domain-like"/>
    <property type="match status" value="1"/>
</dbReference>
<dbReference type="Gene3D" id="3.80.10.10">
    <property type="entry name" value="Ribonuclease Inhibitor"/>
    <property type="match status" value="3"/>
</dbReference>
<dbReference type="PANTHER" id="PTHR45661:SF3">
    <property type="entry name" value="IG-LIKE DOMAIN-CONTAINING PROTEIN"/>
    <property type="match status" value="1"/>
</dbReference>
<protein>
    <recommendedName>
        <fullName evidence="3">Surface antigen BspA-like</fullName>
    </recommendedName>
</protein>
<dbReference type="RefSeq" id="XP_001317517.1">
    <property type="nucleotide sequence ID" value="XM_001317482.1"/>
</dbReference>
<reference evidence="1" key="1">
    <citation type="submission" date="2006-10" db="EMBL/GenBank/DDBJ databases">
        <authorList>
            <person name="Amadeo P."/>
            <person name="Zhao Q."/>
            <person name="Wortman J."/>
            <person name="Fraser-Liggett C."/>
            <person name="Carlton J."/>
        </authorList>
    </citation>
    <scope>NUCLEOTIDE SEQUENCE</scope>
    <source>
        <strain evidence="1">G3</strain>
    </source>
</reference>
<gene>
    <name evidence="1" type="ORF">TVAG_336860</name>
</gene>
<dbReference type="SMR" id="A2EPV6"/>
<dbReference type="STRING" id="5722.A2EPV6"/>
<dbReference type="VEuPathDB" id="TrichDB:TVAGG3_0359820"/>
<organism evidence="1 2">
    <name type="scientific">Trichomonas vaginalis (strain ATCC PRA-98 / G3)</name>
    <dbReference type="NCBI Taxonomy" id="412133"/>
    <lineage>
        <taxon>Eukaryota</taxon>
        <taxon>Metamonada</taxon>
        <taxon>Parabasalia</taxon>
        <taxon>Trichomonadida</taxon>
        <taxon>Trichomonadidae</taxon>
        <taxon>Trichomonas</taxon>
    </lineage>
</organism>
<evidence type="ECO:0000313" key="2">
    <source>
        <dbReference type="Proteomes" id="UP000001542"/>
    </source>
</evidence>
<dbReference type="PANTHER" id="PTHR45661">
    <property type="entry name" value="SURFACE ANTIGEN"/>
    <property type="match status" value="1"/>
</dbReference>
<dbReference type="AlphaFoldDB" id="A2EPV6"/>
<dbReference type="VEuPathDB" id="TrichDB:TVAG_336860"/>
<proteinExistence type="predicted"/>
<evidence type="ECO:0008006" key="3">
    <source>
        <dbReference type="Google" id="ProtNLM"/>
    </source>
</evidence>
<keyword evidence="2" id="KW-1185">Reference proteome</keyword>
<dbReference type="InterPro" id="IPR032675">
    <property type="entry name" value="LRR_dom_sf"/>
</dbReference>
<dbReference type="KEGG" id="tva:4763157"/>
<dbReference type="Proteomes" id="UP000001542">
    <property type="component" value="Unassembled WGS sequence"/>
</dbReference>
<reference evidence="1" key="2">
    <citation type="journal article" date="2007" name="Science">
        <title>Draft genome sequence of the sexually transmitted pathogen Trichomonas vaginalis.</title>
        <authorList>
            <person name="Carlton J.M."/>
            <person name="Hirt R.P."/>
            <person name="Silva J.C."/>
            <person name="Delcher A.L."/>
            <person name="Schatz M."/>
            <person name="Zhao Q."/>
            <person name="Wortman J.R."/>
            <person name="Bidwell S.L."/>
            <person name="Alsmark U.C.M."/>
            <person name="Besteiro S."/>
            <person name="Sicheritz-Ponten T."/>
            <person name="Noel C.J."/>
            <person name="Dacks J.B."/>
            <person name="Foster P.G."/>
            <person name="Simillion C."/>
            <person name="Van de Peer Y."/>
            <person name="Miranda-Saavedra D."/>
            <person name="Barton G.J."/>
            <person name="Westrop G.D."/>
            <person name="Mueller S."/>
            <person name="Dessi D."/>
            <person name="Fiori P.L."/>
            <person name="Ren Q."/>
            <person name="Paulsen I."/>
            <person name="Zhang H."/>
            <person name="Bastida-Corcuera F.D."/>
            <person name="Simoes-Barbosa A."/>
            <person name="Brown M.T."/>
            <person name="Hayes R.D."/>
            <person name="Mukherjee M."/>
            <person name="Okumura C.Y."/>
            <person name="Schneider R."/>
            <person name="Smith A.J."/>
            <person name="Vanacova S."/>
            <person name="Villalvazo M."/>
            <person name="Haas B.J."/>
            <person name="Pertea M."/>
            <person name="Feldblyum T.V."/>
            <person name="Utterback T.R."/>
            <person name="Shu C.L."/>
            <person name="Osoegawa K."/>
            <person name="de Jong P.J."/>
            <person name="Hrdy I."/>
            <person name="Horvathova L."/>
            <person name="Zubacova Z."/>
            <person name="Dolezal P."/>
            <person name="Malik S.B."/>
            <person name="Logsdon J.M. Jr."/>
            <person name="Henze K."/>
            <person name="Gupta A."/>
            <person name="Wang C.C."/>
            <person name="Dunne R.L."/>
            <person name="Upcroft J.A."/>
            <person name="Upcroft P."/>
            <person name="White O."/>
            <person name="Salzberg S.L."/>
            <person name="Tang P."/>
            <person name="Chiu C.-H."/>
            <person name="Lee Y.-S."/>
            <person name="Embley T.M."/>
            <person name="Coombs G.H."/>
            <person name="Mottram J.C."/>
            <person name="Tachezy J."/>
            <person name="Fraser-Liggett C.M."/>
            <person name="Johnson P.J."/>
        </authorList>
    </citation>
    <scope>NUCLEOTIDE SEQUENCE [LARGE SCALE GENOMIC DNA]</scope>
    <source>
        <strain evidence="1">G3</strain>
    </source>
</reference>
<sequence length="462" mass="51871">MPKLEEATINIYEYPYPLTSEVHIPEGMFQNCKSLKKFTSNGTSKVYQYAFMACTALETLSTPDIDEIEQYAFAYCTNLKFTIYGTLLKVGDYAFAYCQNIKINTYNFTDAGKYIFIGSQAISTLDINRSLGEYEFYSCQQLTSIKLHENINTIPRYCFANCTKLTSVQFPKVSRLQIGLSCFESCTSLSSIGFDNIMMGQLGGYCFADTKIESLKLINTSTDIKDFYRCPIKSLTIGGATTAIADGSFEECTKLEKVVIQKDAFGFNVLAFMNCDKVKFEFESGNEIINESNGIVTCHVEGVSKNMTILVAVLPSYNEKTFSLSDSYDSILPGAFYFAEKVEKIEITKPILGNLQNSRYLKELTISISNYSDPFIIDQNFCDSNAKLKKLTIEKAVPFIDDQAFNNCTKLKEVTLPESISFGQNVFALCTDLEEIKIPLFTDKLITVYTPTVDIQKRPSGE</sequence>
<dbReference type="EMBL" id="DS113452">
    <property type="protein sequence ID" value="EAY05294.1"/>
    <property type="molecule type" value="Genomic_DNA"/>
</dbReference>